<sequence>MALRSLLPLLLLSALSNANGSDDVIAAVQAAVSVHEARGKVPEPDGQTAVAKDLHKHWAVMFEYKVLQQEEGSTGSFSLVRGCTLKEDGMHSCPITMYDEEDTADFVYDLAQDVDERSTVALNMSVQLHAQWVSPVSDVNVTCPACGPCDVTLFGAKTAFSNFPCPLHSGHHSISKASGDLGLPVLTHLTDMLNVVPTVDGFEGLHPDGFQLDGRWKMVRPGGGVVFEVAFALRA</sequence>
<gene>
    <name evidence="2" type="ORF">ACAT0790_LOCUS7925</name>
</gene>
<feature type="signal peptide" evidence="1">
    <location>
        <begin position="1"/>
        <end position="20"/>
    </location>
</feature>
<keyword evidence="1" id="KW-0732">Signal</keyword>
<accession>A0A7S1PUB5</accession>
<evidence type="ECO:0000313" key="2">
    <source>
        <dbReference type="EMBL" id="CAD9102145.1"/>
    </source>
</evidence>
<evidence type="ECO:0000256" key="1">
    <source>
        <dbReference type="SAM" id="SignalP"/>
    </source>
</evidence>
<feature type="chain" id="PRO_5030554909" evidence="1">
    <location>
        <begin position="21"/>
        <end position="235"/>
    </location>
</feature>
<proteinExistence type="predicted"/>
<dbReference type="EMBL" id="HBGE01013397">
    <property type="protein sequence ID" value="CAD9102145.1"/>
    <property type="molecule type" value="Transcribed_RNA"/>
</dbReference>
<protein>
    <submittedName>
        <fullName evidence="2">Uncharacterized protein</fullName>
    </submittedName>
</protein>
<organism evidence="2">
    <name type="scientific">Alexandrium catenella</name>
    <name type="common">Red tide dinoflagellate</name>
    <name type="synonym">Gonyaulax catenella</name>
    <dbReference type="NCBI Taxonomy" id="2925"/>
    <lineage>
        <taxon>Eukaryota</taxon>
        <taxon>Sar</taxon>
        <taxon>Alveolata</taxon>
        <taxon>Dinophyceae</taxon>
        <taxon>Gonyaulacales</taxon>
        <taxon>Pyrocystaceae</taxon>
        <taxon>Alexandrium</taxon>
    </lineage>
</organism>
<reference evidence="2" key="1">
    <citation type="submission" date="2021-01" db="EMBL/GenBank/DDBJ databases">
        <authorList>
            <person name="Corre E."/>
            <person name="Pelletier E."/>
            <person name="Niang G."/>
            <person name="Scheremetjew M."/>
            <person name="Finn R."/>
            <person name="Kale V."/>
            <person name="Holt S."/>
            <person name="Cochrane G."/>
            <person name="Meng A."/>
            <person name="Brown T."/>
            <person name="Cohen L."/>
        </authorList>
    </citation>
    <scope>NUCLEOTIDE SEQUENCE</scope>
    <source>
        <strain evidence="2">OF101</strain>
    </source>
</reference>
<name>A0A7S1PUB5_ALECA</name>
<dbReference type="AlphaFoldDB" id="A0A7S1PUB5"/>